<dbReference type="Proteomes" id="UP001079672">
    <property type="component" value="Unassembled WGS sequence"/>
</dbReference>
<gene>
    <name evidence="3" type="ORF">DW228_03080</name>
    <name evidence="2" type="ORF">FOC69_02660</name>
    <name evidence="1" type="ORF">O1433_00980</name>
</gene>
<protein>
    <recommendedName>
        <fullName evidence="6">HEAT repeat domain-containing protein</fullName>
    </recommendedName>
</protein>
<dbReference type="Proteomes" id="UP000266644">
    <property type="component" value="Unassembled WGS sequence"/>
</dbReference>
<dbReference type="Proteomes" id="UP000501467">
    <property type="component" value="Chromosome"/>
</dbReference>
<dbReference type="RefSeq" id="WP_005778058.1">
    <property type="nucleotide sequence ID" value="NZ_CABJEQ010000001.1"/>
</dbReference>
<evidence type="ECO:0000313" key="5">
    <source>
        <dbReference type="Proteomes" id="UP000501467"/>
    </source>
</evidence>
<accession>A0A081UDT6</accession>
<dbReference type="SUPFAM" id="SSF48371">
    <property type="entry name" value="ARM repeat"/>
    <property type="match status" value="1"/>
</dbReference>
<evidence type="ECO:0000313" key="4">
    <source>
        <dbReference type="Proteomes" id="UP000266644"/>
    </source>
</evidence>
<dbReference type="InterPro" id="IPR016024">
    <property type="entry name" value="ARM-type_fold"/>
</dbReference>
<proteinExistence type="predicted"/>
<dbReference type="EMBL" id="QRJE01000004">
    <property type="protein sequence ID" value="RHH15487.1"/>
    <property type="molecule type" value="Genomic_DNA"/>
</dbReference>
<evidence type="ECO:0000313" key="2">
    <source>
        <dbReference type="EMBL" id="QKH83322.1"/>
    </source>
</evidence>
<evidence type="ECO:0008006" key="6">
    <source>
        <dbReference type="Google" id="ProtNLM"/>
    </source>
</evidence>
<sequence>MERTDEYRKALDVPISELSIDRIIEEIRRQPENFEALYHLTTDEKLLVSWRALWVCDKLCRQYPDWFAPLREELTGRLVTCKHDGSKRLLLSILYHAPAEEIPSVELLNFCLDCMLSRHESIGVQSLAVRMAYHLCKHEPELLNELRTILESTDTELYSTAVKTTVRNTLKKINQKNKKKK</sequence>
<reference evidence="3 4" key="1">
    <citation type="submission" date="2018-08" db="EMBL/GenBank/DDBJ databases">
        <title>A genome reference for cultivated species of the human gut microbiota.</title>
        <authorList>
            <person name="Zou Y."/>
            <person name="Xue W."/>
            <person name="Luo G."/>
        </authorList>
    </citation>
    <scope>NUCLEOTIDE SEQUENCE [LARGE SCALE GENOMIC DNA]</scope>
    <source>
        <strain evidence="3 4">AM18-6</strain>
    </source>
</reference>
<organism evidence="3 4">
    <name type="scientific">Bacteroides fragilis</name>
    <dbReference type="NCBI Taxonomy" id="817"/>
    <lineage>
        <taxon>Bacteria</taxon>
        <taxon>Pseudomonadati</taxon>
        <taxon>Bacteroidota</taxon>
        <taxon>Bacteroidia</taxon>
        <taxon>Bacteroidales</taxon>
        <taxon>Bacteroidaceae</taxon>
        <taxon>Bacteroides</taxon>
    </lineage>
</organism>
<evidence type="ECO:0000313" key="1">
    <source>
        <dbReference type="EMBL" id="MCZ2686085.1"/>
    </source>
</evidence>
<dbReference type="AlphaFoldDB" id="A0A081UDT6"/>
<dbReference type="EMBL" id="CP054003">
    <property type="protein sequence ID" value="QKH83322.1"/>
    <property type="molecule type" value="Genomic_DNA"/>
</dbReference>
<evidence type="ECO:0000313" key="3">
    <source>
        <dbReference type="EMBL" id="RHH15487.1"/>
    </source>
</evidence>
<name>A0A081UDT6_BACFG</name>
<dbReference type="EMBL" id="JAPTZU010000001">
    <property type="protein sequence ID" value="MCZ2686085.1"/>
    <property type="molecule type" value="Genomic_DNA"/>
</dbReference>
<reference evidence="2 5" key="2">
    <citation type="submission" date="2020-05" db="EMBL/GenBank/DDBJ databases">
        <title>FDA dAtabase for Regulatory Grade micrObial Sequences (FDA-ARGOS): Supporting development and validation of Infectious Disease Dx tests.</title>
        <authorList>
            <person name="Bojja K."/>
            <person name="Kessler A."/>
            <person name="Tallon L."/>
            <person name="Sadzewicz L."/>
            <person name="Zhao X."/>
            <person name="Vavikolanu K."/>
            <person name="Mehta A."/>
            <person name="Aluvathingal J."/>
            <person name="Nadendla S."/>
            <person name="Myers T."/>
            <person name="Yan Y."/>
            <person name="Sichtig H."/>
        </authorList>
    </citation>
    <scope>NUCLEOTIDE SEQUENCE [LARGE SCALE GENOMIC DNA]</scope>
    <source>
        <strain evidence="2 5">FDAARGOS_763</strain>
    </source>
</reference>
<reference evidence="1" key="3">
    <citation type="submission" date="2022-12" db="EMBL/GenBank/DDBJ databases">
        <title>Development of a Multilocus Sequence Typing Scheme for Bacteroides fragilis Based on Whole Genome Sequencing Data and Clinical Application.</title>
        <authorList>
            <person name="Nielsen F.D."/>
            <person name="Justesen U.S."/>
        </authorList>
    </citation>
    <scope>NUCLEOTIDE SEQUENCE</scope>
    <source>
        <strain evidence="1">BF_AM_ODE_DK_2015_4</strain>
    </source>
</reference>